<gene>
    <name evidence="1" type="ORF">SAMN05421544_1231</name>
</gene>
<evidence type="ECO:0000313" key="2">
    <source>
        <dbReference type="Proteomes" id="UP000198517"/>
    </source>
</evidence>
<organism evidence="1 2">
    <name type="scientific">Riemerella columbipharyngis</name>
    <dbReference type="NCBI Taxonomy" id="1071918"/>
    <lineage>
        <taxon>Bacteria</taxon>
        <taxon>Pseudomonadati</taxon>
        <taxon>Bacteroidota</taxon>
        <taxon>Flavobacteriia</taxon>
        <taxon>Flavobacteriales</taxon>
        <taxon>Weeksellaceae</taxon>
        <taxon>Riemerella</taxon>
    </lineage>
</organism>
<dbReference type="STRING" id="1071918.SAMN05421544_1231"/>
<reference evidence="1 2" key="1">
    <citation type="submission" date="2016-10" db="EMBL/GenBank/DDBJ databases">
        <authorList>
            <person name="de Groot N.N."/>
        </authorList>
    </citation>
    <scope>NUCLEOTIDE SEQUENCE [LARGE SCALE GENOMIC DNA]</scope>
    <source>
        <strain evidence="1 2">DSM 24015</strain>
    </source>
</reference>
<keyword evidence="2" id="KW-1185">Reference proteome</keyword>
<dbReference type="EMBL" id="FNAS01000023">
    <property type="protein sequence ID" value="SDE75324.1"/>
    <property type="molecule type" value="Genomic_DNA"/>
</dbReference>
<protein>
    <submittedName>
        <fullName evidence="1">Uncharacterized protein</fullName>
    </submittedName>
</protein>
<name>A0A1G7FHC6_9FLAO</name>
<evidence type="ECO:0000313" key="1">
    <source>
        <dbReference type="EMBL" id="SDE75324.1"/>
    </source>
</evidence>
<feature type="non-terminal residue" evidence="1">
    <location>
        <position position="1"/>
    </location>
</feature>
<accession>A0A1G7FHC6</accession>
<dbReference type="Proteomes" id="UP000198517">
    <property type="component" value="Unassembled WGS sequence"/>
</dbReference>
<sequence length="29" mass="3192">INIPLSISAVDFPEGADIESLFPVNEKYI</sequence>
<dbReference type="AlphaFoldDB" id="A0A1G7FHC6"/>
<proteinExistence type="predicted"/>